<name>A0AAN8XVH7_HALRR</name>
<dbReference type="AlphaFoldDB" id="A0AAN8XVH7"/>
<evidence type="ECO:0000313" key="2">
    <source>
        <dbReference type="Proteomes" id="UP001381693"/>
    </source>
</evidence>
<accession>A0AAN8XVH7</accession>
<feature type="non-terminal residue" evidence="1">
    <location>
        <position position="68"/>
    </location>
</feature>
<dbReference type="EMBL" id="JAXCGZ010001899">
    <property type="protein sequence ID" value="KAK7085115.1"/>
    <property type="molecule type" value="Genomic_DNA"/>
</dbReference>
<evidence type="ECO:0000313" key="1">
    <source>
        <dbReference type="EMBL" id="KAK7085115.1"/>
    </source>
</evidence>
<comment type="caution">
    <text evidence="1">The sequence shown here is derived from an EMBL/GenBank/DDBJ whole genome shotgun (WGS) entry which is preliminary data.</text>
</comment>
<proteinExistence type="predicted"/>
<organism evidence="1 2">
    <name type="scientific">Halocaridina rubra</name>
    <name type="common">Hawaiian red shrimp</name>
    <dbReference type="NCBI Taxonomy" id="373956"/>
    <lineage>
        <taxon>Eukaryota</taxon>
        <taxon>Metazoa</taxon>
        <taxon>Ecdysozoa</taxon>
        <taxon>Arthropoda</taxon>
        <taxon>Crustacea</taxon>
        <taxon>Multicrustacea</taxon>
        <taxon>Malacostraca</taxon>
        <taxon>Eumalacostraca</taxon>
        <taxon>Eucarida</taxon>
        <taxon>Decapoda</taxon>
        <taxon>Pleocyemata</taxon>
        <taxon>Caridea</taxon>
        <taxon>Atyoidea</taxon>
        <taxon>Atyidae</taxon>
        <taxon>Halocaridina</taxon>
    </lineage>
</organism>
<protein>
    <submittedName>
        <fullName evidence="1">Uncharacterized protein</fullName>
    </submittedName>
</protein>
<dbReference type="Proteomes" id="UP001381693">
    <property type="component" value="Unassembled WGS sequence"/>
</dbReference>
<sequence length="68" mass="8442">MEIDKIKEPFPEECQPRIFHIRRMKYRKHITSEVKILWTFQDVNFLADMNLISEFEMSPLSQWRRKTK</sequence>
<reference evidence="1 2" key="1">
    <citation type="submission" date="2023-11" db="EMBL/GenBank/DDBJ databases">
        <title>Halocaridina rubra genome assembly.</title>
        <authorList>
            <person name="Smith C."/>
        </authorList>
    </citation>
    <scope>NUCLEOTIDE SEQUENCE [LARGE SCALE GENOMIC DNA]</scope>
    <source>
        <strain evidence="1">EP-1</strain>
        <tissue evidence="1">Whole</tissue>
    </source>
</reference>
<gene>
    <name evidence="1" type="ORF">SK128_002663</name>
</gene>
<keyword evidence="2" id="KW-1185">Reference proteome</keyword>